<sequence>MANSNCINFKLSRVIDRAIVVNYNKSSSSSNASNCNVVTTTANSNTDNSHSKINLATFYAQYKEEDVKNVGRTTTYDIVGKRNYTGHFDEIKYKF</sequence>
<dbReference type="Proteomes" id="UP000204667">
    <property type="component" value="Segment"/>
</dbReference>
<keyword evidence="2" id="KW-1185">Reference proteome</keyword>
<organism evidence="1 2">
    <name type="scientific">Perigonia lusca single nucleopolyhedrovirus</name>
    <dbReference type="NCBI Taxonomy" id="1675865"/>
    <lineage>
        <taxon>Viruses</taxon>
        <taxon>Viruses incertae sedis</taxon>
        <taxon>Naldaviricetes</taxon>
        <taxon>Lefavirales</taxon>
        <taxon>Baculoviridae</taxon>
        <taxon>Alphabaculovirus</taxon>
        <taxon>Alphabaculovirus peluscae</taxon>
        <taxon>Perigonia lusca nucleopolyhedrovirus</taxon>
    </lineage>
</organism>
<protein>
    <recommendedName>
        <fullName evidence="3">Ac55</fullName>
    </recommendedName>
</protein>
<dbReference type="RefSeq" id="YP_009165647.1">
    <property type="nucleotide sequence ID" value="NC_027923.1"/>
</dbReference>
<gene>
    <name evidence="1" type="primary">PeluOrf-47</name>
</gene>
<dbReference type="OrthoDB" id="27447at10239"/>
<evidence type="ECO:0000313" key="1">
    <source>
        <dbReference type="EMBL" id="AKN80634.1"/>
    </source>
</evidence>
<accession>A0A0M3N1Z7</accession>
<dbReference type="KEGG" id="vg:26040064"/>
<evidence type="ECO:0008006" key="3">
    <source>
        <dbReference type="Google" id="ProtNLM"/>
    </source>
</evidence>
<name>A0A0M3N1Z7_9ABAC</name>
<evidence type="ECO:0000313" key="2">
    <source>
        <dbReference type="Proteomes" id="UP000204667"/>
    </source>
</evidence>
<dbReference type="EMBL" id="KM596836">
    <property type="protein sequence ID" value="AKN80634.1"/>
    <property type="molecule type" value="Genomic_DNA"/>
</dbReference>
<reference evidence="1 2" key="1">
    <citation type="journal article" date="2016" name="Sci. Rep.">
        <title>Genome sequence of Perigonia lusca single nucleopolyhedrovirus: insights into the evolution of a nucleotide metabolism enzyme in the family Baculoviridae.</title>
        <authorList>
            <person name="Ardisson-Araujo D.M."/>
            <person name="Lima R.N."/>
            <person name="Melo F.L."/>
            <person name="Clem R.J."/>
            <person name="Huang N."/>
            <person name="Bao S.N."/>
            <person name="Sosa-Gomez D.R."/>
            <person name="Ribeiro B.M."/>
        </authorList>
    </citation>
    <scope>NUCLEOTIDE SEQUENCE [LARGE SCALE GENOMIC DNA]</scope>
</reference>
<dbReference type="GeneID" id="26040064"/>
<proteinExistence type="predicted"/>